<name>A0ABD3XHB3_SINWO</name>
<dbReference type="AlphaFoldDB" id="A0ABD3XHB3"/>
<evidence type="ECO:0000313" key="3">
    <source>
        <dbReference type="Proteomes" id="UP001634394"/>
    </source>
</evidence>
<keyword evidence="1" id="KW-0732">Signal</keyword>
<comment type="caution">
    <text evidence="2">The sequence shown here is derived from an EMBL/GenBank/DDBJ whole genome shotgun (WGS) entry which is preliminary data.</text>
</comment>
<dbReference type="Pfam" id="PF14625">
    <property type="entry name" value="Lustrin_cystein"/>
    <property type="match status" value="1"/>
</dbReference>
<reference evidence="2 3" key="1">
    <citation type="submission" date="2024-11" db="EMBL/GenBank/DDBJ databases">
        <title>Chromosome-level genome assembly of the freshwater bivalve Anodonta woodiana.</title>
        <authorList>
            <person name="Chen X."/>
        </authorList>
    </citation>
    <scope>NUCLEOTIDE SEQUENCE [LARGE SCALE GENOMIC DNA]</scope>
    <source>
        <strain evidence="2">MN2024</strain>
        <tissue evidence="2">Gills</tissue>
    </source>
</reference>
<sequence length="112" mass="11774">MAKITILVFLAILLRVNVFARIPGGCPAGETPTGSTCLGVVNQRCPWGQKCRIIPGSSLGVCCWSVCPFGSFPIGGPLCGGFVGAKCPFGSFCHYVPNSDYGHCCTYGYDSD</sequence>
<organism evidence="2 3">
    <name type="scientific">Sinanodonta woodiana</name>
    <name type="common">Chinese pond mussel</name>
    <name type="synonym">Anodonta woodiana</name>
    <dbReference type="NCBI Taxonomy" id="1069815"/>
    <lineage>
        <taxon>Eukaryota</taxon>
        <taxon>Metazoa</taxon>
        <taxon>Spiralia</taxon>
        <taxon>Lophotrochozoa</taxon>
        <taxon>Mollusca</taxon>
        <taxon>Bivalvia</taxon>
        <taxon>Autobranchia</taxon>
        <taxon>Heteroconchia</taxon>
        <taxon>Palaeoheterodonta</taxon>
        <taxon>Unionida</taxon>
        <taxon>Unionoidea</taxon>
        <taxon>Unionidae</taxon>
        <taxon>Unioninae</taxon>
        <taxon>Sinanodonta</taxon>
    </lineage>
</organism>
<accession>A0ABD3XHB3</accession>
<feature type="chain" id="PRO_5044824984" evidence="1">
    <location>
        <begin position="21"/>
        <end position="112"/>
    </location>
</feature>
<gene>
    <name evidence="2" type="ORF">ACJMK2_024509</name>
</gene>
<evidence type="ECO:0000313" key="2">
    <source>
        <dbReference type="EMBL" id="KAL3884363.1"/>
    </source>
</evidence>
<feature type="signal peptide" evidence="1">
    <location>
        <begin position="1"/>
        <end position="20"/>
    </location>
</feature>
<proteinExistence type="predicted"/>
<dbReference type="EMBL" id="JBJQND010000002">
    <property type="protein sequence ID" value="KAL3884363.1"/>
    <property type="molecule type" value="Genomic_DNA"/>
</dbReference>
<evidence type="ECO:0000256" key="1">
    <source>
        <dbReference type="SAM" id="SignalP"/>
    </source>
</evidence>
<dbReference type="InterPro" id="IPR028150">
    <property type="entry name" value="Lustrin_cystein"/>
</dbReference>
<protein>
    <submittedName>
        <fullName evidence="2">Uncharacterized protein</fullName>
    </submittedName>
</protein>
<dbReference type="Proteomes" id="UP001634394">
    <property type="component" value="Unassembled WGS sequence"/>
</dbReference>
<keyword evidence="3" id="KW-1185">Reference proteome</keyword>